<dbReference type="KEGG" id="lnn:F0161_00110"/>
<keyword evidence="6 7" id="KW-0472">Membrane</keyword>
<dbReference type="GO" id="GO:0005886">
    <property type="term" value="C:plasma membrane"/>
    <property type="evidence" value="ECO:0007669"/>
    <property type="project" value="UniProtKB-SubCell"/>
</dbReference>
<evidence type="ECO:0000256" key="1">
    <source>
        <dbReference type="ARBA" id="ARBA00004651"/>
    </source>
</evidence>
<keyword evidence="10" id="KW-1185">Reference proteome</keyword>
<feature type="transmembrane region" description="Helical" evidence="7">
    <location>
        <begin position="362"/>
        <end position="385"/>
    </location>
</feature>
<feature type="transmembrane region" description="Helical" evidence="7">
    <location>
        <begin position="299"/>
        <end position="324"/>
    </location>
</feature>
<keyword evidence="4 7" id="KW-0812">Transmembrane</keyword>
<dbReference type="GO" id="GO:0022857">
    <property type="term" value="F:transmembrane transporter activity"/>
    <property type="evidence" value="ECO:0007669"/>
    <property type="project" value="InterPro"/>
</dbReference>
<dbReference type="SUPFAM" id="SSF103473">
    <property type="entry name" value="MFS general substrate transporter"/>
    <property type="match status" value="1"/>
</dbReference>
<keyword evidence="3" id="KW-1003">Cell membrane</keyword>
<dbReference type="PANTHER" id="PTHR23517:SF10">
    <property type="entry name" value="MAJOR FACILITATOR SUPERFAMILY (MFS) PROFILE DOMAIN-CONTAINING PROTEIN"/>
    <property type="match status" value="1"/>
</dbReference>
<protein>
    <submittedName>
        <fullName evidence="9">MFS transporter</fullName>
    </submittedName>
</protein>
<dbReference type="InterPro" id="IPR020846">
    <property type="entry name" value="MFS_dom"/>
</dbReference>
<dbReference type="InterPro" id="IPR036259">
    <property type="entry name" value="MFS_trans_sf"/>
</dbReference>
<dbReference type="PROSITE" id="PS50850">
    <property type="entry name" value="MFS"/>
    <property type="match status" value="1"/>
</dbReference>
<sequence>MALKNEIRLRWLVLGSFISSLGTSFIWPLTTIYLHNQLHQSLTTIGVVLLMYSGMNVVGSYLGGMLFDAADPRKLIIGGLIIDILAMASLIVWNSWPIYPILLAVVGFFNGWLTTLINSLGTLIRSVDGRYVFNMIYFASNLGIVLGTSVVGFIYRGNVAPLFALTATLYLAYLFVAFKHFRVVRLAKGFRQQKSTETVTIPKPNLTIMLTFFISLAIVWIMYEQWVSNMSVYVTDTGVSMAKYSLLWTMNAGLIAIIQVVMSKMTRFLKNPYYQIYVGILFCAGSFFVLIFAHSYSAFVVAMIILTVGEATAFPTVPAVVNMLSPQSVKGKYQGLTNAFSSVGKALGPLFGGLIIEGASYKILFIVCASSIVAVDIIIITVVGWKKKHLTIY</sequence>
<keyword evidence="5 7" id="KW-1133">Transmembrane helix</keyword>
<evidence type="ECO:0000256" key="2">
    <source>
        <dbReference type="ARBA" id="ARBA00022448"/>
    </source>
</evidence>
<evidence type="ECO:0000256" key="6">
    <source>
        <dbReference type="ARBA" id="ARBA00023136"/>
    </source>
</evidence>
<feature type="transmembrane region" description="Helical" evidence="7">
    <location>
        <begin position="41"/>
        <end position="63"/>
    </location>
</feature>
<feature type="transmembrane region" description="Helical" evidence="7">
    <location>
        <begin position="12"/>
        <end position="35"/>
    </location>
</feature>
<organism evidence="9 10">
    <name type="scientific">Paucilactobacillus nenjiangensis</name>
    <dbReference type="NCBI Taxonomy" id="1296540"/>
    <lineage>
        <taxon>Bacteria</taxon>
        <taxon>Bacillati</taxon>
        <taxon>Bacillota</taxon>
        <taxon>Bacilli</taxon>
        <taxon>Lactobacillales</taxon>
        <taxon>Lactobacillaceae</taxon>
        <taxon>Paucilactobacillus</taxon>
    </lineage>
</organism>
<evidence type="ECO:0000256" key="5">
    <source>
        <dbReference type="ARBA" id="ARBA00022989"/>
    </source>
</evidence>
<feature type="transmembrane region" description="Helical" evidence="7">
    <location>
        <begin position="161"/>
        <end position="184"/>
    </location>
</feature>
<dbReference type="Proteomes" id="UP000325295">
    <property type="component" value="Chromosome"/>
</dbReference>
<name>A0A5P1X2K6_9LACO</name>
<accession>A0A5P1X2K6</accession>
<feature type="transmembrane region" description="Helical" evidence="7">
    <location>
        <begin position="336"/>
        <end position="356"/>
    </location>
</feature>
<keyword evidence="2" id="KW-0813">Transport</keyword>
<evidence type="ECO:0000256" key="3">
    <source>
        <dbReference type="ARBA" id="ARBA00022475"/>
    </source>
</evidence>
<dbReference type="Pfam" id="PF07690">
    <property type="entry name" value="MFS_1"/>
    <property type="match status" value="1"/>
</dbReference>
<reference evidence="9 10" key="1">
    <citation type="submission" date="2019-09" db="EMBL/GenBank/DDBJ databases">
        <title>Complete Genome Sequence of Lactobacillus nenjiangensis SH-Y15, isolated from sauerkraut.</title>
        <authorList>
            <person name="Yang H."/>
        </authorList>
    </citation>
    <scope>NUCLEOTIDE SEQUENCE [LARGE SCALE GENOMIC DNA]</scope>
    <source>
        <strain evidence="9 10">SH-Y15</strain>
    </source>
</reference>
<evidence type="ECO:0000259" key="8">
    <source>
        <dbReference type="PROSITE" id="PS50850"/>
    </source>
</evidence>
<dbReference type="PANTHER" id="PTHR23517">
    <property type="entry name" value="RESISTANCE PROTEIN MDTM, PUTATIVE-RELATED-RELATED"/>
    <property type="match status" value="1"/>
</dbReference>
<feature type="transmembrane region" description="Helical" evidence="7">
    <location>
        <begin position="205"/>
        <end position="223"/>
    </location>
</feature>
<evidence type="ECO:0000313" key="10">
    <source>
        <dbReference type="Proteomes" id="UP000325295"/>
    </source>
</evidence>
<dbReference type="InterPro" id="IPR050171">
    <property type="entry name" value="MFS_Transporters"/>
</dbReference>
<feature type="transmembrane region" description="Helical" evidence="7">
    <location>
        <begin position="99"/>
        <end position="120"/>
    </location>
</feature>
<feature type="transmembrane region" description="Helical" evidence="7">
    <location>
        <begin position="132"/>
        <end position="155"/>
    </location>
</feature>
<evidence type="ECO:0000256" key="4">
    <source>
        <dbReference type="ARBA" id="ARBA00022692"/>
    </source>
</evidence>
<feature type="domain" description="Major facilitator superfamily (MFS) profile" evidence="8">
    <location>
        <begin position="204"/>
        <end position="393"/>
    </location>
</feature>
<comment type="subcellular location">
    <subcellularLocation>
        <location evidence="1">Cell membrane</location>
        <topology evidence="1">Multi-pass membrane protein</topology>
    </subcellularLocation>
</comment>
<dbReference type="OrthoDB" id="3268460at2"/>
<feature type="transmembrane region" description="Helical" evidence="7">
    <location>
        <begin position="75"/>
        <end position="93"/>
    </location>
</feature>
<feature type="transmembrane region" description="Helical" evidence="7">
    <location>
        <begin position="274"/>
        <end position="293"/>
    </location>
</feature>
<evidence type="ECO:0000313" key="9">
    <source>
        <dbReference type="EMBL" id="QER66417.1"/>
    </source>
</evidence>
<dbReference type="EMBL" id="CP043939">
    <property type="protein sequence ID" value="QER66417.1"/>
    <property type="molecule type" value="Genomic_DNA"/>
</dbReference>
<dbReference type="InterPro" id="IPR011701">
    <property type="entry name" value="MFS"/>
</dbReference>
<proteinExistence type="predicted"/>
<feature type="transmembrane region" description="Helical" evidence="7">
    <location>
        <begin position="243"/>
        <end position="262"/>
    </location>
</feature>
<gene>
    <name evidence="9" type="ORF">F0161_00110</name>
</gene>
<dbReference type="Gene3D" id="1.20.1250.20">
    <property type="entry name" value="MFS general substrate transporter like domains"/>
    <property type="match status" value="2"/>
</dbReference>
<evidence type="ECO:0000256" key="7">
    <source>
        <dbReference type="SAM" id="Phobius"/>
    </source>
</evidence>
<dbReference type="AlphaFoldDB" id="A0A5P1X2K6"/>